<dbReference type="GO" id="GO:0051607">
    <property type="term" value="P:defense response to virus"/>
    <property type="evidence" value="ECO:0007669"/>
    <property type="project" value="UniProtKB-KW"/>
</dbReference>
<keyword evidence="10 13" id="KW-0411">Iron-sulfur</keyword>
<dbReference type="Gene3D" id="3.90.320.10">
    <property type="match status" value="1"/>
</dbReference>
<keyword evidence="8 13" id="KW-0269">Exonuclease</keyword>
<evidence type="ECO:0000256" key="8">
    <source>
        <dbReference type="ARBA" id="ARBA00022839"/>
    </source>
</evidence>
<dbReference type="NCBIfam" id="TIGR00372">
    <property type="entry name" value="cas4"/>
    <property type="match status" value="1"/>
</dbReference>
<comment type="cofactor">
    <cofactor evidence="13">
        <name>Mg(2+)</name>
        <dbReference type="ChEBI" id="CHEBI:18420"/>
    </cofactor>
    <cofactor evidence="13">
        <name>Mn(2+)</name>
        <dbReference type="ChEBI" id="CHEBI:29035"/>
    </cofactor>
    <text evidence="13">Mg(2+) or Mn(2+) required for ssDNA cleavage activity.</text>
</comment>
<dbReference type="InterPro" id="IPR013343">
    <property type="entry name" value="CRISPR-assoc_prot_Cas4"/>
</dbReference>
<comment type="cofactor">
    <cofactor evidence="1">
        <name>[4Fe-4S] cluster</name>
        <dbReference type="ChEBI" id="CHEBI:49883"/>
    </cofactor>
</comment>
<comment type="cofactor">
    <cofactor evidence="13">
        <name>iron-sulfur cluster</name>
        <dbReference type="ChEBI" id="CHEBI:30408"/>
    </cofactor>
</comment>
<evidence type="ECO:0000256" key="4">
    <source>
        <dbReference type="ARBA" id="ARBA00020049"/>
    </source>
</evidence>
<gene>
    <name evidence="16" type="primary">cas4</name>
    <name evidence="15" type="ORF">ENP06_03820</name>
    <name evidence="16" type="ORF">ENQ31_05980</name>
</gene>
<dbReference type="GO" id="GO:0004527">
    <property type="term" value="F:exonuclease activity"/>
    <property type="evidence" value="ECO:0007669"/>
    <property type="project" value="UniProtKB-KW"/>
</dbReference>
<evidence type="ECO:0000256" key="5">
    <source>
        <dbReference type="ARBA" id="ARBA00022722"/>
    </source>
</evidence>
<dbReference type="EMBL" id="DSHW01000286">
    <property type="protein sequence ID" value="HEQ88522.1"/>
    <property type="molecule type" value="Genomic_DNA"/>
</dbReference>
<dbReference type="GO" id="GO:0051536">
    <property type="term" value="F:iron-sulfur cluster binding"/>
    <property type="evidence" value="ECO:0007669"/>
    <property type="project" value="UniProtKB-KW"/>
</dbReference>
<evidence type="ECO:0000313" key="16">
    <source>
        <dbReference type="EMBL" id="HET47694.1"/>
    </source>
</evidence>
<keyword evidence="5 13" id="KW-0540">Nuclease</keyword>
<evidence type="ECO:0000256" key="10">
    <source>
        <dbReference type="ARBA" id="ARBA00023014"/>
    </source>
</evidence>
<dbReference type="InterPro" id="IPR011604">
    <property type="entry name" value="PDDEXK-like_dom_sf"/>
</dbReference>
<dbReference type="EMBL" id="DSMR01000432">
    <property type="protein sequence ID" value="HET47694.1"/>
    <property type="molecule type" value="Genomic_DNA"/>
</dbReference>
<keyword evidence="9 13" id="KW-0408">Iron</keyword>
<evidence type="ECO:0000256" key="2">
    <source>
        <dbReference type="ARBA" id="ARBA00009189"/>
    </source>
</evidence>
<dbReference type="GO" id="GO:0046872">
    <property type="term" value="F:metal ion binding"/>
    <property type="evidence" value="ECO:0007669"/>
    <property type="project" value="UniProtKB-KW"/>
</dbReference>
<keyword evidence="11 13" id="KW-0051">Antiviral defense</keyword>
<protein>
    <recommendedName>
        <fullName evidence="4 13">CRISPR-associated exonuclease Cas4</fullName>
        <ecNumber evidence="3 13">3.1.12.1</ecNumber>
    </recommendedName>
</protein>
<evidence type="ECO:0000256" key="7">
    <source>
        <dbReference type="ARBA" id="ARBA00022801"/>
    </source>
</evidence>
<evidence type="ECO:0000259" key="14">
    <source>
        <dbReference type="Pfam" id="PF01930"/>
    </source>
</evidence>
<comment type="similarity">
    <text evidence="2 13">Belongs to the CRISPR-associated exonuclease Cas4 family.</text>
</comment>
<evidence type="ECO:0000256" key="11">
    <source>
        <dbReference type="ARBA" id="ARBA00023118"/>
    </source>
</evidence>
<dbReference type="InterPro" id="IPR051827">
    <property type="entry name" value="Cas4_exonuclease"/>
</dbReference>
<comment type="caution">
    <text evidence="16">The sequence shown here is derived from an EMBL/GenBank/DDBJ whole genome shotgun (WGS) entry which is preliminary data.</text>
</comment>
<organism evidence="16">
    <name type="scientific">Thermoanaerobaculum aquaticum</name>
    <dbReference type="NCBI Taxonomy" id="1312852"/>
    <lineage>
        <taxon>Bacteria</taxon>
        <taxon>Pseudomonadati</taxon>
        <taxon>Acidobacteriota</taxon>
        <taxon>Thermoanaerobaculia</taxon>
        <taxon>Thermoanaerobaculales</taxon>
        <taxon>Thermoanaerobaculaceae</taxon>
        <taxon>Thermoanaerobaculum</taxon>
    </lineage>
</organism>
<evidence type="ECO:0000256" key="3">
    <source>
        <dbReference type="ARBA" id="ARBA00012768"/>
    </source>
</evidence>
<feature type="domain" description="DUF83" evidence="14">
    <location>
        <begin position="121"/>
        <end position="215"/>
    </location>
</feature>
<proteinExistence type="inferred from homology"/>
<dbReference type="PANTHER" id="PTHR36531:SF6">
    <property type="entry name" value="DNA REPLICATION ATP-DEPENDENT HELICASE_NUCLEASE DNA2"/>
    <property type="match status" value="1"/>
</dbReference>
<dbReference type="EC" id="3.1.12.1" evidence="3 13"/>
<name>A0A7C2SGJ5_9BACT</name>
<evidence type="ECO:0000256" key="12">
    <source>
        <dbReference type="ARBA" id="ARBA00023211"/>
    </source>
</evidence>
<dbReference type="AlphaFoldDB" id="A0A7C2SGJ5"/>
<dbReference type="PANTHER" id="PTHR36531">
    <property type="entry name" value="CRISPR-ASSOCIATED EXONUCLEASE CAS4"/>
    <property type="match status" value="1"/>
</dbReference>
<evidence type="ECO:0000256" key="6">
    <source>
        <dbReference type="ARBA" id="ARBA00022723"/>
    </source>
</evidence>
<keyword evidence="12 13" id="KW-0464">Manganese</keyword>
<comment type="function">
    <text evidence="13">CRISPR (clustered regularly interspaced short palindromic repeat) is an adaptive immune system that provides protection against mobile genetic elements (viruses, transposable elements and conjugative plasmids). CRISPR clusters contain sequences complementary to antecedent mobile elements and target invading nucleic acids. CRISPR clusters are transcribed and processed into CRISPR RNA (crRNA).</text>
</comment>
<sequence>MGESSTRFTEDELLPLSALQHLAFCPRQCALIHIEQIWEDNPRTLEGQHLHSQVHEEAPRRERRGDLLIVRGLPLRSFQLGVSGIADVVEFHKVSVGSSKGASQAPGISLKGLPGVWRPFPVEYKRGKPKPDSCDEVQLCAQAICLEEMLGVEIPEGAIFYGAQQRRHRVVFDKGLREKTEHVAQALHELMARRDTPRAVWEPKCKNCSLVNLCLPEALASSRSAEKYLLKALTQTEEKAGKDS</sequence>
<keyword evidence="6 13" id="KW-0479">Metal-binding</keyword>
<keyword evidence="7 13" id="KW-0378">Hydrolase</keyword>
<evidence type="ECO:0000256" key="9">
    <source>
        <dbReference type="ARBA" id="ARBA00023004"/>
    </source>
</evidence>
<reference evidence="16" key="1">
    <citation type="journal article" date="2020" name="mSystems">
        <title>Genome- and Community-Level Interaction Insights into Carbon Utilization and Element Cycling Functions of Hydrothermarchaeota in Hydrothermal Sediment.</title>
        <authorList>
            <person name="Zhou Z."/>
            <person name="Liu Y."/>
            <person name="Xu W."/>
            <person name="Pan J."/>
            <person name="Luo Z.H."/>
            <person name="Li M."/>
        </authorList>
    </citation>
    <scope>NUCLEOTIDE SEQUENCE [LARGE SCALE GENOMIC DNA]</scope>
    <source>
        <strain evidence="15">SpSt-186</strain>
        <strain evidence="16">SpSt-299</strain>
    </source>
</reference>
<dbReference type="Pfam" id="PF01930">
    <property type="entry name" value="Cas_Cas4"/>
    <property type="match status" value="1"/>
</dbReference>
<evidence type="ECO:0000313" key="15">
    <source>
        <dbReference type="EMBL" id="HEQ88522.1"/>
    </source>
</evidence>
<evidence type="ECO:0000256" key="13">
    <source>
        <dbReference type="RuleBase" id="RU365022"/>
    </source>
</evidence>
<dbReference type="InterPro" id="IPR022765">
    <property type="entry name" value="Dna2/Cas4_DUF83"/>
</dbReference>
<accession>A0A7C2SGJ5</accession>
<evidence type="ECO:0000256" key="1">
    <source>
        <dbReference type="ARBA" id="ARBA00001966"/>
    </source>
</evidence>